<evidence type="ECO:0000256" key="2">
    <source>
        <dbReference type="ARBA" id="ARBA00022722"/>
    </source>
</evidence>
<gene>
    <name evidence="5 9" type="primary">xseA</name>
    <name evidence="9" type="ORF">COX53_02375</name>
</gene>
<reference evidence="9 10" key="1">
    <citation type="submission" date="2017-09" db="EMBL/GenBank/DDBJ databases">
        <title>Depth-based differentiation of microbial function through sediment-hosted aquifers and enrichment of novel symbionts in the deep terrestrial subsurface.</title>
        <authorList>
            <person name="Probst A.J."/>
            <person name="Ladd B."/>
            <person name="Jarett J.K."/>
            <person name="Geller-Mcgrath D.E."/>
            <person name="Sieber C.M."/>
            <person name="Emerson J.B."/>
            <person name="Anantharaman K."/>
            <person name="Thomas B.C."/>
            <person name="Malmstrom R."/>
            <person name="Stieglmeier M."/>
            <person name="Klingl A."/>
            <person name="Woyke T."/>
            <person name="Ryan C.M."/>
            <person name="Banfield J.F."/>
        </authorList>
    </citation>
    <scope>NUCLEOTIDE SEQUENCE [LARGE SCALE GENOMIC DNA]</scope>
    <source>
        <strain evidence="9">CG23_combo_of_CG06-09_8_20_14_all_40_14</strain>
    </source>
</reference>
<dbReference type="EMBL" id="PCQY01000030">
    <property type="protein sequence ID" value="PIP04456.1"/>
    <property type="molecule type" value="Genomic_DNA"/>
</dbReference>
<comment type="subcellular location">
    <subcellularLocation>
        <location evidence="5 6">Cytoplasm</location>
    </subcellularLocation>
</comment>
<evidence type="ECO:0000256" key="1">
    <source>
        <dbReference type="ARBA" id="ARBA00022490"/>
    </source>
</evidence>
<evidence type="ECO:0000313" key="9">
    <source>
        <dbReference type="EMBL" id="PIP04456.1"/>
    </source>
</evidence>
<comment type="caution">
    <text evidence="9">The sequence shown here is derived from an EMBL/GenBank/DDBJ whole genome shotgun (WGS) entry which is preliminary data.</text>
</comment>
<proteinExistence type="inferred from homology"/>
<comment type="catalytic activity">
    <reaction evidence="5 6">
        <text>Exonucleolytic cleavage in either 5'- to 3'- or 3'- to 5'-direction to yield nucleoside 5'-phosphates.</text>
        <dbReference type="EC" id="3.1.11.6"/>
    </reaction>
</comment>
<dbReference type="Pfam" id="PF02601">
    <property type="entry name" value="Exonuc_VII_L"/>
    <property type="match status" value="1"/>
</dbReference>
<dbReference type="GO" id="GO:0008855">
    <property type="term" value="F:exodeoxyribonuclease VII activity"/>
    <property type="evidence" value="ECO:0007669"/>
    <property type="project" value="UniProtKB-UniRule"/>
</dbReference>
<dbReference type="CDD" id="cd04489">
    <property type="entry name" value="ExoVII_LU_OBF"/>
    <property type="match status" value="1"/>
</dbReference>
<keyword evidence="3 5" id="KW-0378">Hydrolase</keyword>
<evidence type="ECO:0000256" key="6">
    <source>
        <dbReference type="RuleBase" id="RU004355"/>
    </source>
</evidence>
<keyword evidence="1 5" id="KW-0963">Cytoplasm</keyword>
<evidence type="ECO:0000256" key="5">
    <source>
        <dbReference type="HAMAP-Rule" id="MF_00378"/>
    </source>
</evidence>
<dbReference type="NCBIfam" id="TIGR00237">
    <property type="entry name" value="xseA"/>
    <property type="match status" value="1"/>
</dbReference>
<dbReference type="PANTHER" id="PTHR30008">
    <property type="entry name" value="EXODEOXYRIBONUCLEASE 7 LARGE SUBUNIT"/>
    <property type="match status" value="1"/>
</dbReference>
<dbReference type="InterPro" id="IPR020579">
    <property type="entry name" value="Exonuc_VII_lsu_C"/>
</dbReference>
<evidence type="ECO:0000256" key="3">
    <source>
        <dbReference type="ARBA" id="ARBA00022801"/>
    </source>
</evidence>
<evidence type="ECO:0000313" key="10">
    <source>
        <dbReference type="Proteomes" id="UP000231388"/>
    </source>
</evidence>
<feature type="domain" description="Exonuclease VII large subunit C-terminal" evidence="7">
    <location>
        <begin position="120"/>
        <end position="333"/>
    </location>
</feature>
<evidence type="ECO:0000259" key="8">
    <source>
        <dbReference type="Pfam" id="PF13742"/>
    </source>
</evidence>
<comment type="function">
    <text evidence="5">Bidirectionally degrades single-stranded DNA into large acid-insoluble oligonucleotides, which are then degraded further into small acid-soluble oligonucleotides.</text>
</comment>
<keyword evidence="4 5" id="KW-0269">Exonuclease</keyword>
<keyword evidence="2 5" id="KW-0540">Nuclease</keyword>
<dbReference type="AlphaFoldDB" id="A0A2G9XBW9"/>
<dbReference type="GO" id="GO:0009318">
    <property type="term" value="C:exodeoxyribonuclease VII complex"/>
    <property type="evidence" value="ECO:0007669"/>
    <property type="project" value="UniProtKB-UniRule"/>
</dbReference>
<comment type="subunit">
    <text evidence="5">Heterooligomer composed of large and small subunits.</text>
</comment>
<dbReference type="GO" id="GO:0003676">
    <property type="term" value="F:nucleic acid binding"/>
    <property type="evidence" value="ECO:0007669"/>
    <property type="project" value="InterPro"/>
</dbReference>
<dbReference type="Pfam" id="PF13742">
    <property type="entry name" value="tRNA_anti_2"/>
    <property type="match status" value="1"/>
</dbReference>
<dbReference type="GO" id="GO:0006308">
    <property type="term" value="P:DNA catabolic process"/>
    <property type="evidence" value="ECO:0007669"/>
    <property type="project" value="UniProtKB-UniRule"/>
</dbReference>
<dbReference type="InterPro" id="IPR003753">
    <property type="entry name" value="Exonuc_VII_L"/>
</dbReference>
<sequence>MEKIFKVSEFNEFINVYLSSVGEVVVEGEISQINVSQGKWLFITIKDENSSVEVFGVADTLPNHSLLEEGMLVHIYGIPRLYQKTGRFSISAVQIVPAGEGALKISFEKLKAKLEKEGFFSESRKRPLPMFPQRIGLITAKNSQAYYDFIKVLKNRMGGIKIFFHPVSVQGRDSSISIIKAFDYFNSNFKDLDLLVLARGGGSLEDLQSFNTEEVARAIYASKFPVVCGVGHEKDVSIADMVCDLRASTPSNAAELIAEQKDYVMSKIAANFTYLYNVLNNLKDEKKHTVQKNVMLLENSLLAKEEKIRAKIKELSFQFEKFKLAVKHNISQVDDNLRLLRSLDYKNVLKRGFSITRTQEGDILRSAADALTNSIITTILFDGKITSRVNGFRGQVAK</sequence>
<dbReference type="HAMAP" id="MF_00378">
    <property type="entry name" value="Exonuc_7_L"/>
    <property type="match status" value="1"/>
</dbReference>
<dbReference type="PANTHER" id="PTHR30008:SF0">
    <property type="entry name" value="EXODEOXYRIBONUCLEASE 7 LARGE SUBUNIT"/>
    <property type="match status" value="1"/>
</dbReference>
<protein>
    <recommendedName>
        <fullName evidence="5">Exodeoxyribonuclease 7 large subunit</fullName>
        <ecNumber evidence="5">3.1.11.6</ecNumber>
    </recommendedName>
    <alternativeName>
        <fullName evidence="5">Exodeoxyribonuclease VII large subunit</fullName>
        <shortName evidence="5">Exonuclease VII large subunit</shortName>
    </alternativeName>
</protein>
<organism evidence="9 10">
    <name type="scientific">candidate division WWE3 bacterium CG23_combo_of_CG06-09_8_20_14_all_40_14</name>
    <dbReference type="NCBI Taxonomy" id="1975095"/>
    <lineage>
        <taxon>Bacteria</taxon>
        <taxon>Katanobacteria</taxon>
    </lineage>
</organism>
<accession>A0A2G9XBW9</accession>
<dbReference type="EC" id="3.1.11.6" evidence="5"/>
<evidence type="ECO:0000256" key="4">
    <source>
        <dbReference type="ARBA" id="ARBA00022839"/>
    </source>
</evidence>
<dbReference type="Proteomes" id="UP000231388">
    <property type="component" value="Unassembled WGS sequence"/>
</dbReference>
<name>A0A2G9XBW9_UNCKA</name>
<evidence type="ECO:0000259" key="7">
    <source>
        <dbReference type="Pfam" id="PF02601"/>
    </source>
</evidence>
<dbReference type="GO" id="GO:0005737">
    <property type="term" value="C:cytoplasm"/>
    <property type="evidence" value="ECO:0007669"/>
    <property type="project" value="UniProtKB-SubCell"/>
</dbReference>
<dbReference type="InterPro" id="IPR025824">
    <property type="entry name" value="OB-fold_nuc-bd_dom"/>
</dbReference>
<comment type="similarity">
    <text evidence="5 6">Belongs to the XseA family.</text>
</comment>
<feature type="domain" description="OB-fold nucleic acid binding" evidence="8">
    <location>
        <begin position="5"/>
        <end position="95"/>
    </location>
</feature>